<gene>
    <name evidence="1" type="ORF">M3I01_013100</name>
</gene>
<dbReference type="Proteomes" id="UP001139522">
    <property type="component" value="Unassembled WGS sequence"/>
</dbReference>
<sequence length="80" mass="9136">MMRKVASPLGLILHAWDEVCGSLSQSAYFFKDLREQGIELYSYDLRELPAPGRLSAEEQLKVASDYFLRGFENAFGFLDQ</sequence>
<evidence type="ECO:0000313" key="1">
    <source>
        <dbReference type="EMBL" id="MDE8603835.1"/>
    </source>
</evidence>
<name>A0ABT5WGA4_9GAMM</name>
<accession>A0ABT5WGA4</accession>
<organism evidence="1 2">
    <name type="scientific">Marinomonas maritima</name>
    <dbReference type="NCBI Taxonomy" id="2940935"/>
    <lineage>
        <taxon>Bacteria</taxon>
        <taxon>Pseudomonadati</taxon>
        <taxon>Pseudomonadota</taxon>
        <taxon>Gammaproteobacteria</taxon>
        <taxon>Oceanospirillales</taxon>
        <taxon>Oceanospirillaceae</taxon>
        <taxon>Marinomonas</taxon>
    </lineage>
</organism>
<dbReference type="RefSeq" id="WP_275565115.1">
    <property type="nucleotide sequence ID" value="NZ_JAMZEG020000003.1"/>
</dbReference>
<evidence type="ECO:0000313" key="2">
    <source>
        <dbReference type="Proteomes" id="UP001139522"/>
    </source>
</evidence>
<comment type="caution">
    <text evidence="1">The sequence shown here is derived from an EMBL/GenBank/DDBJ whole genome shotgun (WGS) entry which is preliminary data.</text>
</comment>
<proteinExistence type="predicted"/>
<protein>
    <submittedName>
        <fullName evidence="1">Uncharacterized protein</fullName>
    </submittedName>
</protein>
<keyword evidence="2" id="KW-1185">Reference proteome</keyword>
<dbReference type="EMBL" id="JAMZEG020000003">
    <property type="protein sequence ID" value="MDE8603835.1"/>
    <property type="molecule type" value="Genomic_DNA"/>
</dbReference>
<reference evidence="1" key="1">
    <citation type="submission" date="2023-01" db="EMBL/GenBank/DDBJ databases">
        <title>Psychroserpens sp. MSW6 and Marinomonas sp. RSW2, isolated from seawater.</title>
        <authorList>
            <person name="Kristyanto S."/>
            <person name="Jung J."/>
            <person name="Kim J.M."/>
            <person name="Jeon C.O."/>
        </authorList>
    </citation>
    <scope>NUCLEOTIDE SEQUENCE</scope>
    <source>
        <strain evidence="1">RSW2</strain>
    </source>
</reference>